<dbReference type="Proteomes" id="UP000035083">
    <property type="component" value="Unassembled WGS sequence"/>
</dbReference>
<dbReference type="InterPro" id="IPR046609">
    <property type="entry name" value="DUF6668"/>
</dbReference>
<evidence type="ECO:0000313" key="1">
    <source>
        <dbReference type="EMBL" id="GAC62349.1"/>
    </source>
</evidence>
<dbReference type="eggNOG" id="ENOG5033RDW">
    <property type="taxonomic scope" value="Bacteria"/>
</dbReference>
<organism evidence="1 2">
    <name type="scientific">Gordonia sihwensis NBRC 108236</name>
    <dbReference type="NCBI Taxonomy" id="1223544"/>
    <lineage>
        <taxon>Bacteria</taxon>
        <taxon>Bacillati</taxon>
        <taxon>Actinomycetota</taxon>
        <taxon>Actinomycetes</taxon>
        <taxon>Mycobacteriales</taxon>
        <taxon>Gordoniaceae</taxon>
        <taxon>Gordonia</taxon>
    </lineage>
</organism>
<keyword evidence="2" id="KW-1185">Reference proteome</keyword>
<evidence type="ECO:0000313" key="2">
    <source>
        <dbReference type="Proteomes" id="UP000035083"/>
    </source>
</evidence>
<proteinExistence type="predicted"/>
<dbReference type="EMBL" id="BANU01000033">
    <property type="protein sequence ID" value="GAC62349.1"/>
    <property type="molecule type" value="Genomic_DNA"/>
</dbReference>
<dbReference type="RefSeq" id="WP_006897755.1">
    <property type="nucleotide sequence ID" value="NZ_BANU01000033.1"/>
</dbReference>
<name>L7LN73_9ACTN</name>
<dbReference type="Pfam" id="PF20373">
    <property type="entry name" value="DUF6668"/>
    <property type="match status" value="1"/>
</dbReference>
<dbReference type="AlphaFoldDB" id="L7LN73"/>
<sequence length="189" mass="19858">MIVRDVRRTPLPVSRQFPPLFALMGAHGGSGAGTLAAMWAPAADSDGQWPGDPSTTQHVIVVAREHMAGIAAAAEVLRQADAGQAPAGVQVHGLVTVAARPGKTPKDVRRYAATVAELVPAWWQVGWVDELISALPADLPMWTPGDPVQITRRSGTDLATVPGAIAQTGLDIVTYFADVRSALTQKENA</sequence>
<comment type="caution">
    <text evidence="1">The sequence shown here is derived from an EMBL/GenBank/DDBJ whole genome shotgun (WGS) entry which is preliminary data.</text>
</comment>
<accession>L7LN73</accession>
<reference evidence="1 2" key="1">
    <citation type="submission" date="2012-12" db="EMBL/GenBank/DDBJ databases">
        <title>Whole genome shotgun sequence of Gordonia sihwensis NBRC 108236.</title>
        <authorList>
            <person name="Yoshida I."/>
            <person name="Hosoyama A."/>
            <person name="Tsuchikane K."/>
            <person name="Ando Y."/>
            <person name="Baba S."/>
            <person name="Ohji S."/>
            <person name="Hamada M."/>
            <person name="Tamura T."/>
            <person name="Yamazoe A."/>
            <person name="Yamazaki S."/>
            <person name="Fujita N."/>
        </authorList>
    </citation>
    <scope>NUCLEOTIDE SEQUENCE [LARGE SCALE GENOMIC DNA]</scope>
    <source>
        <strain evidence="1 2">NBRC 108236</strain>
    </source>
</reference>
<protein>
    <submittedName>
        <fullName evidence="1">Uncharacterized protein</fullName>
    </submittedName>
</protein>
<gene>
    <name evidence="1" type="ORF">GSI01S_33_00350</name>
</gene>